<dbReference type="EMBL" id="BDGG01000006">
    <property type="protein sequence ID" value="GAV00130.1"/>
    <property type="molecule type" value="Genomic_DNA"/>
</dbReference>
<evidence type="ECO:0000313" key="2">
    <source>
        <dbReference type="Proteomes" id="UP000186922"/>
    </source>
</evidence>
<name>A0A1D1VER3_RAMVA</name>
<evidence type="ECO:0000313" key="1">
    <source>
        <dbReference type="EMBL" id="GAV00130.1"/>
    </source>
</evidence>
<gene>
    <name evidence="1" type="primary">RvY_11021-1</name>
    <name evidence="1" type="synonym">RvY_11021.1</name>
    <name evidence="1" type="ORF">RvY_11021</name>
</gene>
<comment type="caution">
    <text evidence="1">The sequence shown here is derived from an EMBL/GenBank/DDBJ whole genome shotgun (WGS) entry which is preliminary data.</text>
</comment>
<sequence>MRETENGAADFLGYYRRDGWNAVIHWLISGWLINRMFLPKSLQSLCGSGRYQIFRGKSPHRATNVSLAKFGFHSFPRPKKGVAVRRLLPAGFLYENVFGCLWTTDVGFHERSNRLLPSQRLVRLGKGYRRKAEELTPGLFVVLLITVSKQFQKGSRSRCSSAFGDPANRCRGLESSE</sequence>
<protein>
    <submittedName>
        <fullName evidence="1">Uncharacterized protein</fullName>
    </submittedName>
</protein>
<reference evidence="1 2" key="1">
    <citation type="journal article" date="2016" name="Nat. Commun.">
        <title>Extremotolerant tardigrade genome and improved radiotolerance of human cultured cells by tardigrade-unique protein.</title>
        <authorList>
            <person name="Hashimoto T."/>
            <person name="Horikawa D.D."/>
            <person name="Saito Y."/>
            <person name="Kuwahara H."/>
            <person name="Kozuka-Hata H."/>
            <person name="Shin-I T."/>
            <person name="Minakuchi Y."/>
            <person name="Ohishi K."/>
            <person name="Motoyama A."/>
            <person name="Aizu T."/>
            <person name="Enomoto A."/>
            <person name="Kondo K."/>
            <person name="Tanaka S."/>
            <person name="Hara Y."/>
            <person name="Koshikawa S."/>
            <person name="Sagara H."/>
            <person name="Miura T."/>
            <person name="Yokobori S."/>
            <person name="Miyagawa K."/>
            <person name="Suzuki Y."/>
            <person name="Kubo T."/>
            <person name="Oyama M."/>
            <person name="Kohara Y."/>
            <person name="Fujiyama A."/>
            <person name="Arakawa K."/>
            <person name="Katayama T."/>
            <person name="Toyoda A."/>
            <person name="Kunieda T."/>
        </authorList>
    </citation>
    <scope>NUCLEOTIDE SEQUENCE [LARGE SCALE GENOMIC DNA]</scope>
    <source>
        <strain evidence="1 2">YOKOZUNA-1</strain>
    </source>
</reference>
<dbReference type="Proteomes" id="UP000186922">
    <property type="component" value="Unassembled WGS sequence"/>
</dbReference>
<proteinExistence type="predicted"/>
<keyword evidence="2" id="KW-1185">Reference proteome</keyword>
<dbReference type="AlphaFoldDB" id="A0A1D1VER3"/>
<organism evidence="1 2">
    <name type="scientific">Ramazzottius varieornatus</name>
    <name type="common">Water bear</name>
    <name type="synonym">Tardigrade</name>
    <dbReference type="NCBI Taxonomy" id="947166"/>
    <lineage>
        <taxon>Eukaryota</taxon>
        <taxon>Metazoa</taxon>
        <taxon>Ecdysozoa</taxon>
        <taxon>Tardigrada</taxon>
        <taxon>Eutardigrada</taxon>
        <taxon>Parachela</taxon>
        <taxon>Hypsibioidea</taxon>
        <taxon>Ramazzottiidae</taxon>
        <taxon>Ramazzottius</taxon>
    </lineage>
</organism>
<accession>A0A1D1VER3</accession>